<comment type="subcellular location">
    <subcellularLocation>
        <location evidence="1">Membrane</location>
    </subcellularLocation>
</comment>
<dbReference type="AlphaFoldDB" id="A0A7I7Y2T8"/>
<keyword evidence="4" id="KW-0812">Transmembrane</keyword>
<reference evidence="5" key="1">
    <citation type="journal article" date="2019" name="Emerg. Microbes Infect.">
        <title>Comprehensive subspecies identification of 175 nontuberculous mycobacteria species based on 7547 genomic profiles.</title>
        <authorList>
            <person name="Matsumoto Y."/>
            <person name="Kinjo T."/>
            <person name="Motooka D."/>
            <person name="Nabeya D."/>
            <person name="Jung N."/>
            <person name="Uechi K."/>
            <person name="Horii T."/>
            <person name="Iida T."/>
            <person name="Fujita J."/>
            <person name="Nakamura S."/>
        </authorList>
    </citation>
    <scope>NUCLEOTIDE SEQUENCE [LARGE SCALE GENOMIC DNA]</scope>
    <source>
        <strain evidence="5">JCM 13671</strain>
    </source>
</reference>
<accession>A0A7I7Y2T8</accession>
<feature type="region of interest" description="Disordered" evidence="3">
    <location>
        <begin position="1"/>
        <end position="107"/>
    </location>
</feature>
<evidence type="ECO:0000256" key="3">
    <source>
        <dbReference type="SAM" id="MobiDB-lite"/>
    </source>
</evidence>
<gene>
    <name evidence="5" type="ORF">MCNF_45520</name>
</gene>
<dbReference type="PANTHER" id="PTHR37042:SF4">
    <property type="entry name" value="OUTER MEMBRANE PROTEIN RV1973"/>
    <property type="match status" value="1"/>
</dbReference>
<proteinExistence type="predicted"/>
<sequence>MENQRPETGDLSDDAGVADAPEVTDAAQRTPRGKAARRSVASTDSGTVAAEPEASGEQGDAGGPADPEASGERGDAGRPADPGASSDLEEAAPTVDSDTESPDLAPTAVRRPGRVAVVALVAAAVLFVGFAAFAGAALQPVLADRAATATKLEIARTASGAITTLWTYTPENMDQLGDRAAGYLGGDFATEYRKYIDAIVPTNKQAQVSNSTEVVGAAVESLSATEATAIVYTNSTSTSPLSKNIPSLRYLSWRLTLHRDGTRWLVTGMAPVTSLDLTPQI</sequence>
<evidence type="ECO:0000256" key="2">
    <source>
        <dbReference type="ARBA" id="ARBA00023136"/>
    </source>
</evidence>
<dbReference type="PANTHER" id="PTHR37042">
    <property type="entry name" value="OUTER MEMBRANE PROTEIN RV1973"/>
    <property type="match status" value="1"/>
</dbReference>
<dbReference type="EMBL" id="AP022612">
    <property type="protein sequence ID" value="BBZ35947.1"/>
    <property type="molecule type" value="Genomic_DNA"/>
</dbReference>
<name>A0A7I7Y2T8_9MYCO</name>
<evidence type="ECO:0000256" key="4">
    <source>
        <dbReference type="SAM" id="Phobius"/>
    </source>
</evidence>
<dbReference type="RefSeq" id="WP_085157216.1">
    <property type="nucleotide sequence ID" value="NZ_AP022612.1"/>
</dbReference>
<protein>
    <submittedName>
        <fullName evidence="5">Mce associated membrane protein</fullName>
    </submittedName>
</protein>
<reference evidence="5" key="2">
    <citation type="submission" date="2020-02" db="EMBL/GenBank/DDBJ databases">
        <authorList>
            <person name="Matsumoto Y."/>
            <person name="Motooka D."/>
            <person name="Nakamura S."/>
        </authorList>
    </citation>
    <scope>NUCLEOTIDE SEQUENCE</scope>
    <source>
        <strain evidence="5">JCM 13671</strain>
    </source>
</reference>
<keyword evidence="6" id="KW-1185">Reference proteome</keyword>
<dbReference type="GO" id="GO:0016020">
    <property type="term" value="C:membrane"/>
    <property type="evidence" value="ECO:0007669"/>
    <property type="project" value="UniProtKB-SubCell"/>
</dbReference>
<evidence type="ECO:0000313" key="5">
    <source>
        <dbReference type="EMBL" id="BBZ35947.1"/>
    </source>
</evidence>
<feature type="transmembrane region" description="Helical" evidence="4">
    <location>
        <begin position="115"/>
        <end position="138"/>
    </location>
</feature>
<organism evidence="5 6">
    <name type="scientific">Mycolicibacterium confluentis</name>
    <dbReference type="NCBI Taxonomy" id="28047"/>
    <lineage>
        <taxon>Bacteria</taxon>
        <taxon>Bacillati</taxon>
        <taxon>Actinomycetota</taxon>
        <taxon>Actinomycetes</taxon>
        <taxon>Mycobacteriales</taxon>
        <taxon>Mycobacteriaceae</taxon>
        <taxon>Mycolicibacterium</taxon>
    </lineage>
</organism>
<evidence type="ECO:0000313" key="6">
    <source>
        <dbReference type="Proteomes" id="UP000466931"/>
    </source>
</evidence>
<dbReference type="OrthoDB" id="4761205at2"/>
<evidence type="ECO:0000256" key="1">
    <source>
        <dbReference type="ARBA" id="ARBA00004370"/>
    </source>
</evidence>
<keyword evidence="4" id="KW-1133">Transmembrane helix</keyword>
<keyword evidence="2 4" id="KW-0472">Membrane</keyword>
<dbReference type="Proteomes" id="UP000466931">
    <property type="component" value="Chromosome"/>
</dbReference>